<name>A0A8S3DVB4_9BILA</name>
<feature type="compositionally biased region" description="Polar residues" evidence="1">
    <location>
        <begin position="111"/>
        <end position="130"/>
    </location>
</feature>
<feature type="compositionally biased region" description="Low complexity" evidence="1">
    <location>
        <begin position="221"/>
        <end position="238"/>
    </location>
</feature>
<sequence length="266" mass="29368">HTGEHFNVPVSSKTTIKDIIKYVCEKSIIRGKIDYNDYYLVLLNEEDVLDEEKAFEEITSHGIENPDYQVCMKTSKLGEIVDLFRTFLVTVPPRRIVESQILPDDTESSAETENNKNLTSSNAGEGITNQPITDLSLSEVDIEIKANAKTHSNTSVLLQHKTTDKVSQRDGVVNTESKNFCGLPSNKDDDSKTTASTNSESNMNNPYSVASSCVQPKQEESTFSTAQAASSSDASSSTRPEKLANTYQHFTTKVSEIGAKKTRDPM</sequence>
<evidence type="ECO:0000313" key="2">
    <source>
        <dbReference type="EMBL" id="CAF5043337.1"/>
    </source>
</evidence>
<proteinExistence type="predicted"/>
<feature type="compositionally biased region" description="Polar residues" evidence="1">
    <location>
        <begin position="245"/>
        <end position="254"/>
    </location>
</feature>
<feature type="region of interest" description="Disordered" evidence="1">
    <location>
        <begin position="100"/>
        <end position="130"/>
    </location>
</feature>
<evidence type="ECO:0000313" key="3">
    <source>
        <dbReference type="Proteomes" id="UP000681720"/>
    </source>
</evidence>
<accession>A0A8S3DVB4</accession>
<evidence type="ECO:0008006" key="4">
    <source>
        <dbReference type="Google" id="ProtNLM"/>
    </source>
</evidence>
<feature type="non-terminal residue" evidence="2">
    <location>
        <position position="1"/>
    </location>
</feature>
<feature type="compositionally biased region" description="Polar residues" evidence="1">
    <location>
        <begin position="193"/>
        <end position="215"/>
    </location>
</feature>
<feature type="region of interest" description="Disordered" evidence="1">
    <location>
        <begin position="159"/>
        <end position="266"/>
    </location>
</feature>
<evidence type="ECO:0000256" key="1">
    <source>
        <dbReference type="SAM" id="MobiDB-lite"/>
    </source>
</evidence>
<organism evidence="2 3">
    <name type="scientific">Rotaria magnacalcarata</name>
    <dbReference type="NCBI Taxonomy" id="392030"/>
    <lineage>
        <taxon>Eukaryota</taxon>
        <taxon>Metazoa</taxon>
        <taxon>Spiralia</taxon>
        <taxon>Gnathifera</taxon>
        <taxon>Rotifera</taxon>
        <taxon>Eurotatoria</taxon>
        <taxon>Bdelloidea</taxon>
        <taxon>Philodinida</taxon>
        <taxon>Philodinidae</taxon>
        <taxon>Rotaria</taxon>
    </lineage>
</organism>
<dbReference type="AlphaFoldDB" id="A0A8S3DVB4"/>
<reference evidence="2" key="1">
    <citation type="submission" date="2021-02" db="EMBL/GenBank/DDBJ databases">
        <authorList>
            <person name="Nowell W R."/>
        </authorList>
    </citation>
    <scope>NUCLEOTIDE SEQUENCE</scope>
</reference>
<dbReference type="EMBL" id="CAJOBJ010225710">
    <property type="protein sequence ID" value="CAF5043337.1"/>
    <property type="molecule type" value="Genomic_DNA"/>
</dbReference>
<feature type="non-terminal residue" evidence="2">
    <location>
        <position position="266"/>
    </location>
</feature>
<dbReference type="Proteomes" id="UP000681720">
    <property type="component" value="Unassembled WGS sequence"/>
</dbReference>
<comment type="caution">
    <text evidence="2">The sequence shown here is derived from an EMBL/GenBank/DDBJ whole genome shotgun (WGS) entry which is preliminary data.</text>
</comment>
<gene>
    <name evidence="2" type="ORF">GIL414_LOCUS59550</name>
</gene>
<protein>
    <recommendedName>
        <fullName evidence="4">Ras-associating domain-containing protein</fullName>
    </recommendedName>
</protein>